<name>A0A8D8DP71_CULPI</name>
<dbReference type="AlphaFoldDB" id="A0A8D8DP71"/>
<sequence length="118" mass="12569">MQSMNRSIVAIVRCILRKLLSISNRLNMAGGSVTGRLTVGFRVSGSCSTGMVGGWAGQRGSFWSKYVSSCHQIGHSRISVGSKPRESTSAGFSCVLTYLAITWVIQLASSSAHRTAAQ</sequence>
<dbReference type="EMBL" id="HBUE01278690">
    <property type="protein sequence ID" value="CAG6567852.1"/>
    <property type="molecule type" value="Transcribed_RNA"/>
</dbReference>
<proteinExistence type="predicted"/>
<dbReference type="EMBL" id="HBUE01173223">
    <property type="protein sequence ID" value="CAG6516354.1"/>
    <property type="molecule type" value="Transcribed_RNA"/>
</dbReference>
<dbReference type="EMBL" id="HBUE01173222">
    <property type="protein sequence ID" value="CAG6516353.1"/>
    <property type="molecule type" value="Transcribed_RNA"/>
</dbReference>
<organism evidence="1">
    <name type="scientific">Culex pipiens</name>
    <name type="common">House mosquito</name>
    <dbReference type="NCBI Taxonomy" id="7175"/>
    <lineage>
        <taxon>Eukaryota</taxon>
        <taxon>Metazoa</taxon>
        <taxon>Ecdysozoa</taxon>
        <taxon>Arthropoda</taxon>
        <taxon>Hexapoda</taxon>
        <taxon>Insecta</taxon>
        <taxon>Pterygota</taxon>
        <taxon>Neoptera</taxon>
        <taxon>Endopterygota</taxon>
        <taxon>Diptera</taxon>
        <taxon>Nematocera</taxon>
        <taxon>Culicoidea</taxon>
        <taxon>Culicidae</taxon>
        <taxon>Culicinae</taxon>
        <taxon>Culicini</taxon>
        <taxon>Culex</taxon>
        <taxon>Culex</taxon>
    </lineage>
</organism>
<accession>A0A8D8DP71</accession>
<reference evidence="1" key="1">
    <citation type="submission" date="2021-05" db="EMBL/GenBank/DDBJ databases">
        <authorList>
            <person name="Alioto T."/>
            <person name="Alioto T."/>
            <person name="Gomez Garrido J."/>
        </authorList>
    </citation>
    <scope>NUCLEOTIDE SEQUENCE</scope>
</reference>
<dbReference type="EMBL" id="HBUE01278691">
    <property type="protein sequence ID" value="CAG6567853.1"/>
    <property type="molecule type" value="Transcribed_RNA"/>
</dbReference>
<protein>
    <submittedName>
        <fullName evidence="1">(northern house mosquito) hypothetical protein</fullName>
    </submittedName>
</protein>
<evidence type="ECO:0000313" key="1">
    <source>
        <dbReference type="EMBL" id="CAG6516354.1"/>
    </source>
</evidence>